<dbReference type="InterPro" id="IPR034117">
    <property type="entry name" value="SCP_CRISP"/>
</dbReference>
<dbReference type="InterPro" id="IPR001283">
    <property type="entry name" value="CRISP-related"/>
</dbReference>
<accession>A0A9D4AXQ0</accession>
<evidence type="ECO:0000259" key="4">
    <source>
        <dbReference type="PROSITE" id="PS51670"/>
    </source>
</evidence>
<dbReference type="SUPFAM" id="SSF57546">
    <property type="entry name" value="Crisp domain-like"/>
    <property type="match status" value="1"/>
</dbReference>
<dbReference type="Pfam" id="PF08562">
    <property type="entry name" value="Crisp"/>
    <property type="match status" value="1"/>
</dbReference>
<organism evidence="5 6">
    <name type="scientific">Mauremys mutica</name>
    <name type="common">yellowpond turtle</name>
    <dbReference type="NCBI Taxonomy" id="74926"/>
    <lineage>
        <taxon>Eukaryota</taxon>
        <taxon>Metazoa</taxon>
        <taxon>Chordata</taxon>
        <taxon>Craniata</taxon>
        <taxon>Vertebrata</taxon>
        <taxon>Euteleostomi</taxon>
        <taxon>Archelosauria</taxon>
        <taxon>Testudinata</taxon>
        <taxon>Testudines</taxon>
        <taxon>Cryptodira</taxon>
        <taxon>Durocryptodira</taxon>
        <taxon>Testudinoidea</taxon>
        <taxon>Geoemydidae</taxon>
        <taxon>Geoemydinae</taxon>
        <taxon>Mauremys</taxon>
    </lineage>
</organism>
<protein>
    <recommendedName>
        <fullName evidence="4">ShKT domain-containing protein</fullName>
    </recommendedName>
</protein>
<evidence type="ECO:0000313" key="5">
    <source>
        <dbReference type="EMBL" id="KAH1172545.1"/>
    </source>
</evidence>
<dbReference type="FunFam" id="3.40.33.10:FF:000005">
    <property type="entry name" value="Cysteine-rich secretory protein 2"/>
    <property type="match status" value="1"/>
</dbReference>
<dbReference type="PROSITE" id="PS51670">
    <property type="entry name" value="SHKT"/>
    <property type="match status" value="1"/>
</dbReference>
<dbReference type="CDD" id="cd05383">
    <property type="entry name" value="CAP_CRISP"/>
    <property type="match status" value="1"/>
</dbReference>
<dbReference type="Proteomes" id="UP000827986">
    <property type="component" value="Unassembled WGS sequence"/>
</dbReference>
<feature type="domain" description="ShKT" evidence="4">
    <location>
        <begin position="333"/>
        <end position="366"/>
    </location>
</feature>
<comment type="similarity">
    <text evidence="1">Belongs to the CRISP family.</text>
</comment>
<dbReference type="InterPro" id="IPR018244">
    <property type="entry name" value="Allrgn_V5/Tpx1_CS"/>
</dbReference>
<dbReference type="InterPro" id="IPR014044">
    <property type="entry name" value="CAP_dom"/>
</dbReference>
<dbReference type="InterPro" id="IPR013871">
    <property type="entry name" value="Cysteine_rich_secretory"/>
</dbReference>
<dbReference type="InterPro" id="IPR003582">
    <property type="entry name" value="ShKT_dom"/>
</dbReference>
<dbReference type="InterPro" id="IPR042076">
    <property type="entry name" value="Crisp-like_dom"/>
</dbReference>
<name>A0A9D4AXQ0_9SAUR</name>
<keyword evidence="2 3" id="KW-1015">Disulfide bond</keyword>
<dbReference type="Gene3D" id="3.40.33.10">
    <property type="entry name" value="CAP"/>
    <property type="match status" value="1"/>
</dbReference>
<dbReference type="InterPro" id="IPR035940">
    <property type="entry name" value="CAP_sf"/>
</dbReference>
<dbReference type="Gene3D" id="1.10.10.740">
    <property type="entry name" value="Crisp domain"/>
    <property type="match status" value="1"/>
</dbReference>
<evidence type="ECO:0000256" key="1">
    <source>
        <dbReference type="ARBA" id="ARBA00009923"/>
    </source>
</evidence>
<sequence length="371" mass="41561">MSEENCALCFIYAIGASWCQAASSKHNDDWARTEQYQNLRTFSASHRISAVCVLSMSSSSSQRRNWFGDICVNRGSNELQRAVGKKCCVHQRDVAVYPSMDVVKECLVEITSNTYSPSKDTERLRLEKEMGLLTVILCLAALHQAVGQKPAPGFPSLFRLNVDNQKVIVNKHNELRRAVNPTARNMLKMKWNPEAASNAQRWADQCKMSISPRNEKVANGVFCGENVLQATYPKSWSDAIQSWYNQVANFKYGTGAIKDNAPIGSYTQVVWYHSYEIGCAVAYCPRNKWQYFYVCHYCPAGNNAADLSKPYKRGPTCGDCPNACDQGLCTNPCKYTDKYTNCATLKDLFGCTHSLVKEQCPASCKCTDEIK</sequence>
<dbReference type="PROSITE" id="PS01010">
    <property type="entry name" value="CRISP_2"/>
    <property type="match status" value="1"/>
</dbReference>
<dbReference type="Pfam" id="PF00188">
    <property type="entry name" value="CAP"/>
    <property type="match status" value="1"/>
</dbReference>
<dbReference type="PANTHER" id="PTHR10334">
    <property type="entry name" value="CYSTEINE-RICH SECRETORY PROTEIN-RELATED"/>
    <property type="match status" value="1"/>
</dbReference>
<evidence type="ECO:0000256" key="3">
    <source>
        <dbReference type="PROSITE-ProRule" id="PRU01005"/>
    </source>
</evidence>
<comment type="caution">
    <text evidence="3">Lacks conserved residue(s) required for the propagation of feature annotation.</text>
</comment>
<dbReference type="EMBL" id="JAHDVG010000482">
    <property type="protein sequence ID" value="KAH1172545.1"/>
    <property type="molecule type" value="Genomic_DNA"/>
</dbReference>
<feature type="disulfide bond" evidence="3">
    <location>
        <begin position="351"/>
        <end position="364"/>
    </location>
</feature>
<dbReference type="GO" id="GO:0005576">
    <property type="term" value="C:extracellular region"/>
    <property type="evidence" value="ECO:0007669"/>
    <property type="project" value="InterPro"/>
</dbReference>
<dbReference type="AlphaFoldDB" id="A0A9D4AXQ0"/>
<evidence type="ECO:0000256" key="2">
    <source>
        <dbReference type="ARBA" id="ARBA00023157"/>
    </source>
</evidence>
<dbReference type="FunFam" id="1.10.10.740:FF:000001">
    <property type="entry name" value="Cysteine-rich secretory protein 2"/>
    <property type="match status" value="1"/>
</dbReference>
<reference evidence="5" key="1">
    <citation type="submission" date="2021-09" db="EMBL/GenBank/DDBJ databases">
        <title>The genome of Mauremys mutica provides insights into the evolution of semi-aquatic lifestyle.</title>
        <authorList>
            <person name="Gong S."/>
            <person name="Gao Y."/>
        </authorList>
    </citation>
    <scope>NUCLEOTIDE SEQUENCE</scope>
    <source>
        <strain evidence="5">MM-2020</strain>
        <tissue evidence="5">Muscle</tissue>
    </source>
</reference>
<gene>
    <name evidence="5" type="ORF">KIL84_016384</name>
</gene>
<comment type="caution">
    <text evidence="5">The sequence shown here is derived from an EMBL/GenBank/DDBJ whole genome shotgun (WGS) entry which is preliminary data.</text>
</comment>
<dbReference type="SUPFAM" id="SSF55797">
    <property type="entry name" value="PR-1-like"/>
    <property type="match status" value="1"/>
</dbReference>
<dbReference type="PRINTS" id="PR00837">
    <property type="entry name" value="V5TPXLIKE"/>
</dbReference>
<proteinExistence type="inferred from homology"/>
<keyword evidence="6" id="KW-1185">Reference proteome</keyword>
<evidence type="ECO:0000313" key="6">
    <source>
        <dbReference type="Proteomes" id="UP000827986"/>
    </source>
</evidence>
<dbReference type="SMART" id="SM00198">
    <property type="entry name" value="SCP"/>
    <property type="match status" value="1"/>
</dbReference>
<feature type="disulfide bond" evidence="3">
    <location>
        <begin position="342"/>
        <end position="360"/>
    </location>
</feature>